<proteinExistence type="predicted"/>
<dbReference type="EMBL" id="CP019285">
    <property type="protein sequence ID" value="APW99395.1"/>
    <property type="molecule type" value="Genomic_DNA"/>
</dbReference>
<dbReference type="KEGG" id="hlc:CHINAEXTREME17175"/>
<dbReference type="PANTHER" id="PTHR42957:SF1">
    <property type="entry name" value="HELICASE MJ1565-RELATED"/>
    <property type="match status" value="1"/>
</dbReference>
<dbReference type="Proteomes" id="UP000186547">
    <property type="component" value="Chromosome"/>
</dbReference>
<feature type="compositionally biased region" description="Basic and acidic residues" evidence="1">
    <location>
        <begin position="215"/>
        <end position="231"/>
    </location>
</feature>
<dbReference type="PANTHER" id="PTHR42957">
    <property type="entry name" value="HELICASE MJ1565-RELATED"/>
    <property type="match status" value="1"/>
</dbReference>
<dbReference type="RefSeq" id="WP_029601750.1">
    <property type="nucleotide sequence ID" value="NZ_AOLZ01000027.1"/>
</dbReference>
<dbReference type="AlphaFoldDB" id="A0A1P8LUD3"/>
<reference evidence="2 3" key="1">
    <citation type="journal article" date="2011" name="J. Bacteriol.">
        <title>Genome sequence of Halobiforma lacisalsi AJ5, an extremely halophilic archaeon which harbors a bop gene.</title>
        <authorList>
            <person name="Jiang X."/>
            <person name="Wang S."/>
            <person name="Cheng H."/>
            <person name="Huo Y."/>
            <person name="Zhang X."/>
            <person name="Zhu X."/>
            <person name="Han X."/>
            <person name="Ni P."/>
            <person name="Wu M."/>
        </authorList>
    </citation>
    <scope>NUCLEOTIDE SEQUENCE [LARGE SCALE GENOMIC DNA]</scope>
    <source>
        <strain evidence="2 3">AJ5</strain>
    </source>
</reference>
<dbReference type="SUPFAM" id="SSF52540">
    <property type="entry name" value="P-loop containing nucleoside triphosphate hydrolases"/>
    <property type="match status" value="1"/>
</dbReference>
<sequence>MARVSVIGASGTGKSYYTGSLLEDRAPNFDISVHFDLEDEEGGLSVEGNALYGTLIVDRERFESIDWPKCLFNHRQVRVVPDALDDEEIQELYGRISAAAMALCKDLEIDDAPESALVSCDEAHQVLDKNKLDSRVNRMQTGGRKHGVETIHLTQRPALMPLTILSQSDRRVYFHVSEQRDIKKINKASVFDANRLKDLKAREAIVENKHSGEFEKIDTDNCGRDRPHFSGDDGLLDDALPV</sequence>
<gene>
    <name evidence="2" type="ORF">CHINAEXTREME_17175</name>
</gene>
<feature type="region of interest" description="Disordered" evidence="1">
    <location>
        <begin position="215"/>
        <end position="242"/>
    </location>
</feature>
<dbReference type="InterPro" id="IPR008571">
    <property type="entry name" value="HerA-like"/>
</dbReference>
<dbReference type="GeneID" id="30922893"/>
<name>A0A1P8LUD3_NATLA</name>
<accession>A0A1P8LUD3</accession>
<evidence type="ECO:0000313" key="2">
    <source>
        <dbReference type="EMBL" id="APW99395.1"/>
    </source>
</evidence>
<dbReference type="Gene3D" id="3.40.50.300">
    <property type="entry name" value="P-loop containing nucleotide triphosphate hydrolases"/>
    <property type="match status" value="1"/>
</dbReference>
<protein>
    <submittedName>
        <fullName evidence="2">ATPase</fullName>
    </submittedName>
</protein>
<dbReference type="InterPro" id="IPR027417">
    <property type="entry name" value="P-loop_NTPase"/>
</dbReference>
<evidence type="ECO:0000313" key="3">
    <source>
        <dbReference type="Proteomes" id="UP000186547"/>
    </source>
</evidence>
<organism evidence="2 3">
    <name type="scientific">Natronobacterium lacisalsi AJ5</name>
    <dbReference type="NCBI Taxonomy" id="358396"/>
    <lineage>
        <taxon>Archaea</taxon>
        <taxon>Methanobacteriati</taxon>
        <taxon>Methanobacteriota</taxon>
        <taxon>Stenosarchaea group</taxon>
        <taxon>Halobacteria</taxon>
        <taxon>Halobacteriales</taxon>
        <taxon>Natrialbaceae</taxon>
        <taxon>Natronobacterium</taxon>
    </lineage>
</organism>
<evidence type="ECO:0000256" key="1">
    <source>
        <dbReference type="SAM" id="MobiDB-lite"/>
    </source>
</evidence>